<keyword evidence="1" id="KW-0812">Transmembrane</keyword>
<feature type="transmembrane region" description="Helical" evidence="1">
    <location>
        <begin position="285"/>
        <end position="303"/>
    </location>
</feature>
<feature type="transmembrane region" description="Helical" evidence="1">
    <location>
        <begin position="239"/>
        <end position="257"/>
    </location>
</feature>
<evidence type="ECO:0000313" key="3">
    <source>
        <dbReference type="Proteomes" id="UP000008370"/>
    </source>
</evidence>
<accession>K5WP42</accession>
<name>K5WP42_PHACS</name>
<feature type="transmembrane region" description="Helical" evidence="1">
    <location>
        <begin position="20"/>
        <end position="43"/>
    </location>
</feature>
<protein>
    <submittedName>
        <fullName evidence="2">Uncharacterized protein</fullName>
    </submittedName>
</protein>
<sequence>MRLGKHWQIKLSPPILSYILLRWLHLLDLLGLIAYLGILARYALDPSCAAAETISGLDVVCTVSIVVYCLARVLQRRSLMQVPYFIVALAFLSSLPFTPHPNDMGYNALLVALSLHILQLHLPYPPSPFYLLPFQQVLPLSLLIWNGVSNIYLPVLALFLPALLLTLVLLSLSLADSTVFIATLASPLEARSAFLLLLLILLFLLIFSAGMLILVYPSVSSPDTTSPWDRYPRSLGLGARRAFISIVLAYTAPYVSITRRLRVIPPSSIPLRWDVQGLPLYMHKILNLMTVGLLPFVLAGIFLCDSVS</sequence>
<organism evidence="2 3">
    <name type="scientific">Phanerochaete carnosa (strain HHB-10118-sp)</name>
    <name type="common">White-rot fungus</name>
    <name type="synonym">Peniophora carnosa</name>
    <dbReference type="NCBI Taxonomy" id="650164"/>
    <lineage>
        <taxon>Eukaryota</taxon>
        <taxon>Fungi</taxon>
        <taxon>Dikarya</taxon>
        <taxon>Basidiomycota</taxon>
        <taxon>Agaricomycotina</taxon>
        <taxon>Agaricomycetes</taxon>
        <taxon>Polyporales</taxon>
        <taxon>Phanerochaetaceae</taxon>
        <taxon>Phanerochaete</taxon>
    </lineage>
</organism>
<proteinExistence type="predicted"/>
<dbReference type="InParanoid" id="K5WP42"/>
<dbReference type="RefSeq" id="XP_007390427.1">
    <property type="nucleotide sequence ID" value="XM_007390365.1"/>
</dbReference>
<feature type="transmembrane region" description="Helical" evidence="1">
    <location>
        <begin position="49"/>
        <end position="70"/>
    </location>
</feature>
<dbReference type="EMBL" id="JH930468">
    <property type="protein sequence ID" value="EKM60989.1"/>
    <property type="molecule type" value="Genomic_DNA"/>
</dbReference>
<feature type="transmembrane region" description="Helical" evidence="1">
    <location>
        <begin position="193"/>
        <end position="219"/>
    </location>
</feature>
<keyword evidence="1" id="KW-1133">Transmembrane helix</keyword>
<evidence type="ECO:0000256" key="1">
    <source>
        <dbReference type="SAM" id="Phobius"/>
    </source>
</evidence>
<reference evidence="2 3" key="1">
    <citation type="journal article" date="2012" name="BMC Genomics">
        <title>Comparative genomics of the white-rot fungi, Phanerochaete carnosa and P. chrysosporium, to elucidate the genetic basis of the distinct wood types they colonize.</title>
        <authorList>
            <person name="Suzuki H."/>
            <person name="MacDonald J."/>
            <person name="Syed K."/>
            <person name="Salamov A."/>
            <person name="Hori C."/>
            <person name="Aerts A."/>
            <person name="Henrissat B."/>
            <person name="Wiebenga A."/>
            <person name="vanKuyk P.A."/>
            <person name="Barry K."/>
            <person name="Lindquist E."/>
            <person name="LaButti K."/>
            <person name="Lapidus A."/>
            <person name="Lucas S."/>
            <person name="Coutinho P."/>
            <person name="Gong Y."/>
            <person name="Samejima M."/>
            <person name="Mahadevan R."/>
            <person name="Abou-Zaid M."/>
            <person name="de Vries R.P."/>
            <person name="Igarashi K."/>
            <person name="Yadav J.S."/>
            <person name="Grigoriev I.V."/>
            <person name="Master E.R."/>
        </authorList>
    </citation>
    <scope>NUCLEOTIDE SEQUENCE [LARGE SCALE GENOMIC DNA]</scope>
    <source>
        <strain evidence="2 3">HHB-10118-sp</strain>
    </source>
</reference>
<evidence type="ECO:0000313" key="2">
    <source>
        <dbReference type="EMBL" id="EKM60989.1"/>
    </source>
</evidence>
<dbReference type="HOGENOM" id="CLU_903466_0_0_1"/>
<keyword evidence="3" id="KW-1185">Reference proteome</keyword>
<dbReference type="Proteomes" id="UP000008370">
    <property type="component" value="Unassembled WGS sequence"/>
</dbReference>
<keyword evidence="1" id="KW-0472">Membrane</keyword>
<gene>
    <name evidence="2" type="ORF">PHACADRAFT_247263</name>
</gene>
<dbReference type="AlphaFoldDB" id="K5WP42"/>
<dbReference type="KEGG" id="pco:PHACADRAFT_247263"/>
<feature type="transmembrane region" description="Helical" evidence="1">
    <location>
        <begin position="151"/>
        <end position="172"/>
    </location>
</feature>
<dbReference type="GeneID" id="18914035"/>
<dbReference type="OrthoDB" id="3941538at2759"/>
<feature type="transmembrane region" description="Helical" evidence="1">
    <location>
        <begin position="82"/>
        <end position="98"/>
    </location>
</feature>